<dbReference type="SUPFAM" id="SSF53756">
    <property type="entry name" value="UDP-Glycosyltransferase/glycogen phosphorylase"/>
    <property type="match status" value="1"/>
</dbReference>
<evidence type="ECO:0000256" key="3">
    <source>
        <dbReference type="ARBA" id="ARBA00022679"/>
    </source>
</evidence>
<dbReference type="InterPro" id="IPR010610">
    <property type="entry name" value="EryCIII-like_C"/>
</dbReference>
<evidence type="ECO:0000259" key="6">
    <source>
        <dbReference type="Pfam" id="PF21036"/>
    </source>
</evidence>
<name>A0A345XXX9_9ACTN</name>
<feature type="domain" description="Erythromycin biosynthesis protein CIII-like N-terminal" evidence="6">
    <location>
        <begin position="22"/>
        <end position="236"/>
    </location>
</feature>
<feature type="domain" description="Erythromycin biosynthesis protein CIII-like C-terminal" evidence="5">
    <location>
        <begin position="255"/>
        <end position="378"/>
    </location>
</feature>
<dbReference type="Pfam" id="PF21036">
    <property type="entry name" value="EryCIII-like_N"/>
    <property type="match status" value="1"/>
</dbReference>
<accession>A0A345XXX9</accession>
<dbReference type="Gene3D" id="3.40.50.2000">
    <property type="entry name" value="Glycogen Phosphorylase B"/>
    <property type="match status" value="2"/>
</dbReference>
<gene>
    <name evidence="7" type="ORF">DVA86_31895</name>
</gene>
<dbReference type="PANTHER" id="PTHR48050">
    <property type="entry name" value="STEROL 3-BETA-GLUCOSYLTRANSFERASE"/>
    <property type="match status" value="1"/>
</dbReference>
<dbReference type="InterPro" id="IPR050426">
    <property type="entry name" value="Glycosyltransferase_28"/>
</dbReference>
<dbReference type="KEGG" id="sarm:DVA86_31895"/>
<dbReference type="FunFam" id="3.40.50.2000:FF:000072">
    <property type="entry name" value="Glycosyl transferase"/>
    <property type="match status" value="1"/>
</dbReference>
<comment type="similarity">
    <text evidence="1">Belongs to the glycosyltransferase 28 family.</text>
</comment>
<evidence type="ECO:0000313" key="7">
    <source>
        <dbReference type="EMBL" id="AXK36495.1"/>
    </source>
</evidence>
<evidence type="ECO:0000256" key="2">
    <source>
        <dbReference type="ARBA" id="ARBA00022676"/>
    </source>
</evidence>
<dbReference type="GO" id="GO:0008194">
    <property type="term" value="F:UDP-glycosyltransferase activity"/>
    <property type="evidence" value="ECO:0007669"/>
    <property type="project" value="InterPro"/>
</dbReference>
<reference evidence="7 8" key="1">
    <citation type="submission" date="2018-07" db="EMBL/GenBank/DDBJ databases">
        <title>Draft genome of the type strain Streptomyces armeniacus ATCC 15676.</title>
        <authorList>
            <person name="Labana P."/>
            <person name="Gosse J.T."/>
            <person name="Boddy C.N."/>
        </authorList>
    </citation>
    <scope>NUCLEOTIDE SEQUENCE [LARGE SCALE GENOMIC DNA]</scope>
    <source>
        <strain evidence="7 8">ATCC 15676</strain>
    </source>
</reference>
<dbReference type="Pfam" id="PF06722">
    <property type="entry name" value="EryCIII-like_C"/>
    <property type="match status" value="1"/>
</dbReference>
<keyword evidence="3" id="KW-0808">Transferase</keyword>
<feature type="region of interest" description="Disordered" evidence="4">
    <location>
        <begin position="378"/>
        <end position="397"/>
    </location>
</feature>
<keyword evidence="2" id="KW-0328">Glycosyltransferase</keyword>
<dbReference type="GO" id="GO:0017000">
    <property type="term" value="P:antibiotic biosynthetic process"/>
    <property type="evidence" value="ECO:0007669"/>
    <property type="project" value="UniProtKB-ARBA"/>
</dbReference>
<dbReference type="InterPro" id="IPR048284">
    <property type="entry name" value="EryCIII-like_N"/>
</dbReference>
<evidence type="ECO:0000256" key="1">
    <source>
        <dbReference type="ARBA" id="ARBA00006962"/>
    </source>
</evidence>
<keyword evidence="8" id="KW-1185">Reference proteome</keyword>
<organism evidence="7 8">
    <name type="scientific">Streptomyces armeniacus</name>
    <dbReference type="NCBI Taxonomy" id="83291"/>
    <lineage>
        <taxon>Bacteria</taxon>
        <taxon>Bacillati</taxon>
        <taxon>Actinomycetota</taxon>
        <taxon>Actinomycetes</taxon>
        <taxon>Kitasatosporales</taxon>
        <taxon>Streptomycetaceae</taxon>
        <taxon>Streptomyces</taxon>
    </lineage>
</organism>
<proteinExistence type="inferred from homology"/>
<dbReference type="GO" id="GO:0016758">
    <property type="term" value="F:hexosyltransferase activity"/>
    <property type="evidence" value="ECO:0007669"/>
    <property type="project" value="UniProtKB-ARBA"/>
</dbReference>
<evidence type="ECO:0000313" key="8">
    <source>
        <dbReference type="Proteomes" id="UP000254425"/>
    </source>
</evidence>
<protein>
    <submittedName>
        <fullName evidence="7">DUF1205 domain-containing protein</fullName>
    </submittedName>
</protein>
<sequence>MRVLFIPYFIPSHYLHQAATAWAFRAAGHEVRVAAGQPGVADAVTRSGMVAVPVGGDYDLLARMATATQEQPVEQQAPGEFRRRNAEALKEYAEAVTAIADDLVAFAGAWRPDLVVADPMVTFAPVVSEPLGVPLVRHLFGPDLIRKLGFPASGAPVDGDIREAWPAPLVGIYDRYGVEPRPDFAVRTVDSCPAVLQLPGVPNRLPMRYVPYNGPGVTPGWLREDPGRPRVCVTWGTVNTTLRGAEDAQGQLRGVLEALTALDVDVVAALSASDRELLGEPPAGVRVAEQLPLHLLLPGCDAILHHGGGGAMLTAAALGVPQVVCAQSTDQALNGEHIAAAGIGLALPPREPDAAAVKSAMARVLTEDTARTAAARLRGTPRPWTPGGSSGWARTAG</sequence>
<dbReference type="Proteomes" id="UP000254425">
    <property type="component" value="Chromosome"/>
</dbReference>
<dbReference type="CDD" id="cd03784">
    <property type="entry name" value="GT1_Gtf-like"/>
    <property type="match status" value="1"/>
</dbReference>
<dbReference type="InterPro" id="IPR002213">
    <property type="entry name" value="UDP_glucos_trans"/>
</dbReference>
<evidence type="ECO:0000256" key="4">
    <source>
        <dbReference type="SAM" id="MobiDB-lite"/>
    </source>
</evidence>
<dbReference type="RefSeq" id="WP_208883448.1">
    <property type="nucleotide sequence ID" value="NZ_CP031320.1"/>
</dbReference>
<dbReference type="PANTHER" id="PTHR48050:SF13">
    <property type="entry name" value="STEROL 3-BETA-GLUCOSYLTRANSFERASE UGT80A2"/>
    <property type="match status" value="1"/>
</dbReference>
<dbReference type="EMBL" id="CP031320">
    <property type="protein sequence ID" value="AXK36495.1"/>
    <property type="molecule type" value="Genomic_DNA"/>
</dbReference>
<dbReference type="AlphaFoldDB" id="A0A345XXX9"/>
<evidence type="ECO:0000259" key="5">
    <source>
        <dbReference type="Pfam" id="PF06722"/>
    </source>
</evidence>